<dbReference type="EMBL" id="AMZH03002898">
    <property type="protein sequence ID" value="RRT74027.1"/>
    <property type="molecule type" value="Genomic_DNA"/>
</dbReference>
<comment type="caution">
    <text evidence="2">The sequence shown here is derived from an EMBL/GenBank/DDBJ whole genome shotgun (WGS) entry which is preliminary data.</text>
</comment>
<accession>A0A427ACN4</accession>
<evidence type="ECO:0000256" key="1">
    <source>
        <dbReference type="SAM" id="MobiDB-lite"/>
    </source>
</evidence>
<gene>
    <name evidence="2" type="ORF">B296_00015495</name>
</gene>
<sequence length="149" mass="16090">NPWIPRQYRIRRIAFGSKEGSLSLGRTTETRLLVTVVPIGAPAMDSPARSPPRPQGRMIGLSSGYGRHGRTYWGTSDPDGPGCRTGSRRRRNLALEDVCVLGGVAEPRRVMDAYAIAGQGGTWTGPLGGGHHWEAPKEENLGRVGNDCN</sequence>
<dbReference type="AlphaFoldDB" id="A0A427ACN4"/>
<feature type="region of interest" description="Disordered" evidence="1">
    <location>
        <begin position="129"/>
        <end position="149"/>
    </location>
</feature>
<dbReference type="Proteomes" id="UP000287651">
    <property type="component" value="Unassembled WGS sequence"/>
</dbReference>
<organism evidence="2 3">
    <name type="scientific">Ensete ventricosum</name>
    <name type="common">Abyssinian banana</name>
    <name type="synonym">Musa ensete</name>
    <dbReference type="NCBI Taxonomy" id="4639"/>
    <lineage>
        <taxon>Eukaryota</taxon>
        <taxon>Viridiplantae</taxon>
        <taxon>Streptophyta</taxon>
        <taxon>Embryophyta</taxon>
        <taxon>Tracheophyta</taxon>
        <taxon>Spermatophyta</taxon>
        <taxon>Magnoliopsida</taxon>
        <taxon>Liliopsida</taxon>
        <taxon>Zingiberales</taxon>
        <taxon>Musaceae</taxon>
        <taxon>Ensete</taxon>
    </lineage>
</organism>
<evidence type="ECO:0000313" key="3">
    <source>
        <dbReference type="Proteomes" id="UP000287651"/>
    </source>
</evidence>
<proteinExistence type="predicted"/>
<reference evidence="2 3" key="1">
    <citation type="journal article" date="2014" name="Agronomy (Basel)">
        <title>A Draft Genome Sequence for Ensete ventricosum, the Drought-Tolerant Tree Against Hunger.</title>
        <authorList>
            <person name="Harrison J."/>
            <person name="Moore K.A."/>
            <person name="Paszkiewicz K."/>
            <person name="Jones T."/>
            <person name="Grant M."/>
            <person name="Ambacheew D."/>
            <person name="Muzemil S."/>
            <person name="Studholme D.J."/>
        </authorList>
    </citation>
    <scope>NUCLEOTIDE SEQUENCE [LARGE SCALE GENOMIC DNA]</scope>
</reference>
<feature type="non-terminal residue" evidence="2">
    <location>
        <position position="1"/>
    </location>
</feature>
<evidence type="ECO:0000313" key="2">
    <source>
        <dbReference type="EMBL" id="RRT74027.1"/>
    </source>
</evidence>
<name>A0A427ACN4_ENSVE</name>
<protein>
    <submittedName>
        <fullName evidence="2">Uncharacterized protein</fullName>
    </submittedName>
</protein>
<feature type="compositionally biased region" description="Basic and acidic residues" evidence="1">
    <location>
        <begin position="131"/>
        <end position="141"/>
    </location>
</feature>